<keyword evidence="5 25" id="KW-1133">Transmembrane helix</keyword>
<feature type="transmembrane region" description="Helical" evidence="25">
    <location>
        <begin position="425"/>
        <end position="448"/>
    </location>
</feature>
<evidence type="ECO:0000256" key="15">
    <source>
        <dbReference type="ARBA" id="ARBA00044899"/>
    </source>
</evidence>
<dbReference type="Pfam" id="PF07690">
    <property type="entry name" value="MFS_1"/>
    <property type="match status" value="1"/>
</dbReference>
<dbReference type="EMBL" id="PDLN01000010">
    <property type="protein sequence ID" value="RDW74215.1"/>
    <property type="molecule type" value="Genomic_DNA"/>
</dbReference>
<evidence type="ECO:0000256" key="19">
    <source>
        <dbReference type="ARBA" id="ARBA00044919"/>
    </source>
</evidence>
<comment type="catalytic activity">
    <reaction evidence="16">
        <text>L-lysyl-L-lysine(out) = L-lysyl-L-lysine(in)</text>
        <dbReference type="Rhea" id="RHEA:79403"/>
        <dbReference type="ChEBI" id="CHEBI:229956"/>
    </reaction>
</comment>
<evidence type="ECO:0000256" key="21">
    <source>
        <dbReference type="ARBA" id="ARBA00044985"/>
    </source>
</evidence>
<evidence type="ECO:0000256" key="3">
    <source>
        <dbReference type="ARBA" id="ARBA00022448"/>
    </source>
</evidence>
<evidence type="ECO:0000256" key="11">
    <source>
        <dbReference type="ARBA" id="ARBA00044884"/>
    </source>
</evidence>
<evidence type="ECO:0000256" key="7">
    <source>
        <dbReference type="ARBA" id="ARBA00023228"/>
    </source>
</evidence>
<dbReference type="Gene3D" id="1.20.1250.20">
    <property type="entry name" value="MFS general substrate transporter like domains"/>
    <property type="match status" value="1"/>
</dbReference>
<evidence type="ECO:0000256" key="13">
    <source>
        <dbReference type="ARBA" id="ARBA00044893"/>
    </source>
</evidence>
<evidence type="ECO:0000313" key="27">
    <source>
        <dbReference type="Proteomes" id="UP000256328"/>
    </source>
</evidence>
<evidence type="ECO:0000256" key="23">
    <source>
        <dbReference type="ARBA" id="ARBA00045709"/>
    </source>
</evidence>
<proteinExistence type="inferred from homology"/>
<evidence type="ECO:0000256" key="5">
    <source>
        <dbReference type="ARBA" id="ARBA00022989"/>
    </source>
</evidence>
<evidence type="ECO:0000256" key="12">
    <source>
        <dbReference type="ARBA" id="ARBA00044891"/>
    </source>
</evidence>
<dbReference type="PANTHER" id="PTHR23512:SF3">
    <property type="entry name" value="MAJOR FACILITATOR SUPERFAMILY DOMAIN-CONTAINING PROTEIN 1"/>
    <property type="match status" value="1"/>
</dbReference>
<feature type="transmembrane region" description="Helical" evidence="25">
    <location>
        <begin position="181"/>
        <end position="210"/>
    </location>
</feature>
<feature type="transmembrane region" description="Helical" evidence="25">
    <location>
        <begin position="304"/>
        <end position="325"/>
    </location>
</feature>
<keyword evidence="3" id="KW-0813">Transport</keyword>
<name>A0A3D8RJJ2_9HELO</name>
<feature type="transmembrane region" description="Helical" evidence="25">
    <location>
        <begin position="454"/>
        <end position="480"/>
    </location>
</feature>
<feature type="transmembrane region" description="Helical" evidence="25">
    <location>
        <begin position="276"/>
        <end position="297"/>
    </location>
</feature>
<reference evidence="26 27" key="1">
    <citation type="journal article" date="2018" name="IMA Fungus">
        <title>IMA Genome-F 9: Draft genome sequence of Annulohypoxylon stygium, Aspergillus mulundensis, Berkeleyomyces basicola (syn. Thielaviopsis basicola), Ceratocystis smalleyi, two Cercospora beticola strains, Coleophoma cylindrospora, Fusarium fracticaudum, Phialophora cf. hyalina, and Morchella septimelata.</title>
        <authorList>
            <person name="Wingfield B.D."/>
            <person name="Bills G.F."/>
            <person name="Dong Y."/>
            <person name="Huang W."/>
            <person name="Nel W.J."/>
            <person name="Swalarsk-Parry B.S."/>
            <person name="Vaghefi N."/>
            <person name="Wilken P.M."/>
            <person name="An Z."/>
            <person name="de Beer Z.W."/>
            <person name="De Vos L."/>
            <person name="Chen L."/>
            <person name="Duong T.A."/>
            <person name="Gao Y."/>
            <person name="Hammerbacher A."/>
            <person name="Kikkert J.R."/>
            <person name="Li Y."/>
            <person name="Li H."/>
            <person name="Li K."/>
            <person name="Li Q."/>
            <person name="Liu X."/>
            <person name="Ma X."/>
            <person name="Naidoo K."/>
            <person name="Pethybridge S.J."/>
            <person name="Sun J."/>
            <person name="Steenkamp E.T."/>
            <person name="van der Nest M.A."/>
            <person name="van Wyk S."/>
            <person name="Wingfield M.J."/>
            <person name="Xiong C."/>
            <person name="Yue Q."/>
            <person name="Zhang X."/>
        </authorList>
    </citation>
    <scope>NUCLEOTIDE SEQUENCE [LARGE SCALE GENOMIC DNA]</scope>
    <source>
        <strain evidence="26 27">BP5796</strain>
    </source>
</reference>
<evidence type="ECO:0000256" key="22">
    <source>
        <dbReference type="ARBA" id="ARBA00045018"/>
    </source>
</evidence>
<comment type="catalytic activity">
    <reaction evidence="15">
        <text>L-arginyl-L-alpha-amino acid(out) = L-arginyl-L-alpha-amino acid(in)</text>
        <dbReference type="Rhea" id="RHEA:79371"/>
        <dbReference type="ChEBI" id="CHEBI:84315"/>
    </reaction>
</comment>
<evidence type="ECO:0000256" key="1">
    <source>
        <dbReference type="ARBA" id="ARBA00004155"/>
    </source>
</evidence>
<keyword evidence="7" id="KW-0458">Lysosome</keyword>
<evidence type="ECO:0000256" key="24">
    <source>
        <dbReference type="ARBA" id="ARBA00046376"/>
    </source>
</evidence>
<feature type="transmembrane region" description="Helical" evidence="25">
    <location>
        <begin position="238"/>
        <end position="256"/>
    </location>
</feature>
<feature type="transmembrane region" description="Helical" evidence="25">
    <location>
        <begin position="21"/>
        <end position="42"/>
    </location>
</feature>
<feature type="transmembrane region" description="Helical" evidence="25">
    <location>
        <begin position="62"/>
        <end position="84"/>
    </location>
</feature>
<evidence type="ECO:0000256" key="25">
    <source>
        <dbReference type="SAM" id="Phobius"/>
    </source>
</evidence>
<comment type="catalytic activity">
    <reaction evidence="10">
        <text>L-alpha-aminoacyl-L-arginine(out) = L-alpha-aminoacyl-L-arginine(in)</text>
        <dbReference type="Rhea" id="RHEA:79367"/>
        <dbReference type="ChEBI" id="CHEBI:229968"/>
    </reaction>
</comment>
<evidence type="ECO:0000256" key="14">
    <source>
        <dbReference type="ARBA" id="ARBA00044898"/>
    </source>
</evidence>
<comment type="catalytic activity">
    <reaction evidence="9">
        <text>L-histidyl-glycine(out) = L-histidyl-glycine(in)</text>
        <dbReference type="Rhea" id="RHEA:79395"/>
        <dbReference type="ChEBI" id="CHEBI:229957"/>
    </reaction>
</comment>
<evidence type="ECO:0000313" key="26">
    <source>
        <dbReference type="EMBL" id="RDW74215.1"/>
    </source>
</evidence>
<evidence type="ECO:0000256" key="2">
    <source>
        <dbReference type="ARBA" id="ARBA00008335"/>
    </source>
</evidence>
<sequence>MEKGSDPVTSSKLVEMPPKSVLLHYSILVAVSCMYLGVYWIYDLPAALSTPLQAYLALTDLQYTYLNSSLYIAFAIPSIILPFLSGFAIQKYGARVPLLFCLAAVLGSQLGFCISVQFKSTVGLVMSRILLGMGGEVMGVLGTEVVTRWFPGKKTGLAMAIYESLSSLGSVANSGLTPRLIATYAVLTATWFSSILALGLVVLSTIYIMIEDSIEEPEEEEGKKGNFMASLRRLPRSFWYIAFICLSGYGCLLPFFNSAQRFLASRFYADNQTKAGLAVSIVHFVGGVTPMFLGLLLEIPALRNYSLALFFSQVFMLVAHVLFLADYGSAILPLSLLGLGNALFSAGIWASVSVSILQAEGTEYMPLELELLRMEEQESVAGLDIEEGGNPSTLETEVGTLDSEGLLGIDSKRPVAEENEHDNELVMIGYGLITSLMSISIVVVPIFLSAAEGWAGFSGLELVFVVLAGIGVCTSLGLVLKEKELK</sequence>
<comment type="similarity">
    <text evidence="2">Belongs to the major facilitator superfamily.</text>
</comment>
<comment type="caution">
    <text evidence="26">The sequence shown here is derived from an EMBL/GenBank/DDBJ whole genome shotgun (WGS) entry which is preliminary data.</text>
</comment>
<comment type="catalytic activity">
    <reaction evidence="19">
        <text>L-alanyl-L-lysine(out) = L-alanyl-L-lysine(in)</text>
        <dbReference type="Rhea" id="RHEA:79415"/>
        <dbReference type="ChEBI" id="CHEBI:192470"/>
    </reaction>
</comment>
<comment type="catalytic activity">
    <reaction evidence="17">
        <text>L-arginyl-glycine(out) = L-arginyl-glycine(in)</text>
        <dbReference type="Rhea" id="RHEA:79391"/>
        <dbReference type="ChEBI" id="CHEBI:229955"/>
    </reaction>
</comment>
<evidence type="ECO:0000256" key="10">
    <source>
        <dbReference type="ARBA" id="ARBA00044881"/>
    </source>
</evidence>
<evidence type="ECO:0000256" key="18">
    <source>
        <dbReference type="ARBA" id="ARBA00044912"/>
    </source>
</evidence>
<comment type="function">
    <text evidence="23">Lysosomal dipeptide uniporter that selectively exports lysine, arginine or histidine-containing dipeptides with a net positive charge from the lysosome lumen into the cytosol. Could play a role in a specific type of protein O-glycosylation indirectly regulating macrophages migration and tissue invasion. Also essential for liver homeostasis.</text>
</comment>
<dbReference type="PROSITE" id="PS51257">
    <property type="entry name" value="PROKAR_LIPOPROTEIN"/>
    <property type="match status" value="1"/>
</dbReference>
<evidence type="ECO:0000256" key="20">
    <source>
        <dbReference type="ARBA" id="ARBA00044924"/>
    </source>
</evidence>
<organism evidence="26 27">
    <name type="scientific">Coleophoma crateriformis</name>
    <dbReference type="NCBI Taxonomy" id="565419"/>
    <lineage>
        <taxon>Eukaryota</taxon>
        <taxon>Fungi</taxon>
        <taxon>Dikarya</taxon>
        <taxon>Ascomycota</taxon>
        <taxon>Pezizomycotina</taxon>
        <taxon>Leotiomycetes</taxon>
        <taxon>Helotiales</taxon>
        <taxon>Dermateaceae</taxon>
        <taxon>Coleophoma</taxon>
    </lineage>
</organism>
<dbReference type="SUPFAM" id="SSF103473">
    <property type="entry name" value="MFS general substrate transporter"/>
    <property type="match status" value="1"/>
</dbReference>
<dbReference type="InterPro" id="IPR036259">
    <property type="entry name" value="MFS_trans_sf"/>
</dbReference>
<dbReference type="InterPro" id="IPR011701">
    <property type="entry name" value="MFS"/>
</dbReference>
<comment type="catalytic activity">
    <reaction evidence="18">
        <text>L-histidyl-L-alpha-amino acid(out) = L-histidyl-L-alpha-amino acid(in)</text>
        <dbReference type="Rhea" id="RHEA:79379"/>
        <dbReference type="ChEBI" id="CHEBI:229964"/>
    </reaction>
</comment>
<evidence type="ECO:0000256" key="17">
    <source>
        <dbReference type="ARBA" id="ARBA00044903"/>
    </source>
</evidence>
<evidence type="ECO:0000256" key="16">
    <source>
        <dbReference type="ARBA" id="ARBA00044900"/>
    </source>
</evidence>
<evidence type="ECO:0000256" key="6">
    <source>
        <dbReference type="ARBA" id="ARBA00023136"/>
    </source>
</evidence>
<gene>
    <name evidence="26" type="ORF">BP5796_07657</name>
</gene>
<dbReference type="OrthoDB" id="424834at2759"/>
<evidence type="ECO:0000256" key="4">
    <source>
        <dbReference type="ARBA" id="ARBA00022692"/>
    </source>
</evidence>
<accession>A0A3D8RJJ2</accession>
<keyword evidence="4 25" id="KW-0812">Transmembrane</keyword>
<comment type="catalytic activity">
    <reaction evidence="13">
        <text>L-alpha-aminoacyl-L-lysine(out) = L-alpha-aminoacyl-L-lysine(in)</text>
        <dbReference type="Rhea" id="RHEA:79383"/>
        <dbReference type="ChEBI" id="CHEBI:229966"/>
    </reaction>
</comment>
<comment type="subcellular location">
    <subcellularLocation>
        <location evidence="1">Lysosome membrane</location>
        <topology evidence="1">Multi-pass membrane protein</topology>
    </subcellularLocation>
</comment>
<comment type="catalytic activity">
    <reaction evidence="14">
        <text>L-aspartyl-L-lysine(out) = L-aspartyl-L-lysine(in)</text>
        <dbReference type="Rhea" id="RHEA:79411"/>
        <dbReference type="ChEBI" id="CHEBI:229953"/>
    </reaction>
</comment>
<comment type="catalytic activity">
    <reaction evidence="11">
        <text>L-alpha-aminoacyl-L-histidine(out) = L-alpha-aminoacyl-L-histidine(in)</text>
        <dbReference type="Rhea" id="RHEA:79375"/>
        <dbReference type="ChEBI" id="CHEBI:229967"/>
    </reaction>
</comment>
<comment type="catalytic activity">
    <reaction evidence="8">
        <text>L-lysyl-L-alanine(out) = L-lysyl-L-alanine(in)</text>
        <dbReference type="Rhea" id="RHEA:79399"/>
        <dbReference type="ChEBI" id="CHEBI:229954"/>
    </reaction>
</comment>
<dbReference type="AlphaFoldDB" id="A0A3D8RJJ2"/>
<protein>
    <recommendedName>
        <fullName evidence="21">Lysosomal dipeptide transporter MFSD1</fullName>
    </recommendedName>
    <alternativeName>
        <fullName evidence="22">Major facilitator superfamily domain-containing protein 1</fullName>
    </alternativeName>
</protein>
<keyword evidence="6 25" id="KW-0472">Membrane</keyword>
<dbReference type="InterPro" id="IPR052187">
    <property type="entry name" value="MFSD1"/>
</dbReference>
<evidence type="ECO:0000256" key="9">
    <source>
        <dbReference type="ARBA" id="ARBA00044878"/>
    </source>
</evidence>
<dbReference type="GO" id="GO:0022857">
    <property type="term" value="F:transmembrane transporter activity"/>
    <property type="evidence" value="ECO:0007669"/>
    <property type="project" value="InterPro"/>
</dbReference>
<evidence type="ECO:0000256" key="8">
    <source>
        <dbReference type="ARBA" id="ARBA00044876"/>
    </source>
</evidence>
<comment type="subunit">
    <text evidence="24">Homodimer. Interacts with lysosomal protein GLMP (via lumenal domain); the interaction starts while both proteins are still in the endoplasmic reticulum and is required for stabilization of MFSD1 in lysosomes but has no direct effect on its targeting to lysosomes or transporter activity.</text>
</comment>
<feature type="transmembrane region" description="Helical" evidence="25">
    <location>
        <begin position="331"/>
        <end position="357"/>
    </location>
</feature>
<dbReference type="Proteomes" id="UP000256328">
    <property type="component" value="Unassembled WGS sequence"/>
</dbReference>
<feature type="transmembrane region" description="Helical" evidence="25">
    <location>
        <begin position="96"/>
        <end position="118"/>
    </location>
</feature>
<comment type="catalytic activity">
    <reaction evidence="20">
        <text>L-lysyl-glycine(out) = L-lysyl-glycine(in)</text>
        <dbReference type="Rhea" id="RHEA:79407"/>
        <dbReference type="ChEBI" id="CHEBI:191202"/>
    </reaction>
</comment>
<keyword evidence="27" id="KW-1185">Reference proteome</keyword>
<dbReference type="PANTHER" id="PTHR23512">
    <property type="entry name" value="MAJOR FACILITATOR SUPERFAMILY DOMAIN-CONTAINING PROTEIN 1"/>
    <property type="match status" value="1"/>
</dbReference>
<comment type="catalytic activity">
    <reaction evidence="12">
        <text>L-lysyl-L-alpha-amino acid(out) = L-lysyl-L-alpha-amino acid(in)</text>
        <dbReference type="Rhea" id="RHEA:79387"/>
        <dbReference type="ChEBI" id="CHEBI:229965"/>
    </reaction>
</comment>